<sequence>MWGSYPKCASDGSVGTPYTAPSIARLPRNTEARSRTHADAQGAPQRATRYPLRCASWTSIQFFERTYFVLGSLLDKEVESILSSCPRLRLLNLRYCKLPCKVLVNALELRTLKIFRCEQVNEIGFFAPNLDCFSYFGKTRYPFLVHMFLIWESCVSVWSLTTDHHMVLVFVGSAPCLHTLCIQATPYQVQCIRSEMPTVWNVHRLSLHVIKESLDLRDIISLIPLCPNLTRFDLSSHLCCLKYTERDEEVPLTCVHLKLVVLDGFKFYAAQKKFASHLIRCAPALVEMNIFYPLL</sequence>
<dbReference type="Gene3D" id="3.80.10.10">
    <property type="entry name" value="Ribonuclease Inhibitor"/>
    <property type="match status" value="1"/>
</dbReference>
<dbReference type="PANTHER" id="PTHR34145:SF28">
    <property type="entry name" value="F-BOX DOMAIN-CONTAINING PROTEIN"/>
    <property type="match status" value="1"/>
</dbReference>
<dbReference type="AlphaFoldDB" id="A0AAV3PZN4"/>
<evidence type="ECO:0000259" key="1">
    <source>
        <dbReference type="Pfam" id="PF23622"/>
    </source>
</evidence>
<evidence type="ECO:0000313" key="2">
    <source>
        <dbReference type="EMBL" id="GAA0155412.1"/>
    </source>
</evidence>
<name>A0AAV3PZN4_LITER</name>
<gene>
    <name evidence="2" type="ORF">LIER_13147</name>
</gene>
<organism evidence="2 3">
    <name type="scientific">Lithospermum erythrorhizon</name>
    <name type="common">Purple gromwell</name>
    <name type="synonym">Lithospermum officinale var. erythrorhizon</name>
    <dbReference type="NCBI Taxonomy" id="34254"/>
    <lineage>
        <taxon>Eukaryota</taxon>
        <taxon>Viridiplantae</taxon>
        <taxon>Streptophyta</taxon>
        <taxon>Embryophyta</taxon>
        <taxon>Tracheophyta</taxon>
        <taxon>Spermatophyta</taxon>
        <taxon>Magnoliopsida</taxon>
        <taxon>eudicotyledons</taxon>
        <taxon>Gunneridae</taxon>
        <taxon>Pentapetalae</taxon>
        <taxon>asterids</taxon>
        <taxon>lamiids</taxon>
        <taxon>Boraginales</taxon>
        <taxon>Boraginaceae</taxon>
        <taxon>Boraginoideae</taxon>
        <taxon>Lithospermeae</taxon>
        <taxon>Lithospermum</taxon>
    </lineage>
</organism>
<dbReference type="SUPFAM" id="SSF52047">
    <property type="entry name" value="RNI-like"/>
    <property type="match status" value="1"/>
</dbReference>
<comment type="caution">
    <text evidence="2">The sequence shown here is derived from an EMBL/GenBank/DDBJ whole genome shotgun (WGS) entry which is preliminary data.</text>
</comment>
<accession>A0AAV3PZN4</accession>
<dbReference type="PANTHER" id="PTHR34145">
    <property type="entry name" value="OS02G0105600 PROTEIN"/>
    <property type="match status" value="1"/>
</dbReference>
<evidence type="ECO:0000313" key="3">
    <source>
        <dbReference type="Proteomes" id="UP001454036"/>
    </source>
</evidence>
<dbReference type="Pfam" id="PF23622">
    <property type="entry name" value="LRR_At1g61320_AtMIF1"/>
    <property type="match status" value="1"/>
</dbReference>
<dbReference type="InterPro" id="IPR055357">
    <property type="entry name" value="LRR_At1g61320_AtMIF1"/>
</dbReference>
<dbReference type="InterPro" id="IPR032675">
    <property type="entry name" value="LRR_dom_sf"/>
</dbReference>
<dbReference type="InterPro" id="IPR053772">
    <property type="entry name" value="At1g61320/At1g61330-like"/>
</dbReference>
<dbReference type="EMBL" id="BAABME010002615">
    <property type="protein sequence ID" value="GAA0155412.1"/>
    <property type="molecule type" value="Genomic_DNA"/>
</dbReference>
<protein>
    <recommendedName>
        <fullName evidence="1">At1g61320/AtMIF1 LRR domain-containing protein</fullName>
    </recommendedName>
</protein>
<keyword evidence="3" id="KW-1185">Reference proteome</keyword>
<feature type="domain" description="At1g61320/AtMIF1 LRR" evidence="1">
    <location>
        <begin position="75"/>
        <end position="236"/>
    </location>
</feature>
<proteinExistence type="predicted"/>
<dbReference type="Proteomes" id="UP001454036">
    <property type="component" value="Unassembled WGS sequence"/>
</dbReference>
<reference evidence="2 3" key="1">
    <citation type="submission" date="2024-01" db="EMBL/GenBank/DDBJ databases">
        <title>The complete chloroplast genome sequence of Lithospermum erythrorhizon: insights into the phylogenetic relationship among Boraginaceae species and the maternal lineages of purple gromwells.</title>
        <authorList>
            <person name="Okada T."/>
            <person name="Watanabe K."/>
        </authorList>
    </citation>
    <scope>NUCLEOTIDE SEQUENCE [LARGE SCALE GENOMIC DNA]</scope>
</reference>